<dbReference type="PANTHER" id="PTHR43280">
    <property type="entry name" value="ARAC-FAMILY TRANSCRIPTIONAL REGULATOR"/>
    <property type="match status" value="1"/>
</dbReference>
<dbReference type="SUPFAM" id="SSF46689">
    <property type="entry name" value="Homeodomain-like"/>
    <property type="match status" value="1"/>
</dbReference>
<protein>
    <submittedName>
        <fullName evidence="5">AraC-like ligand binding domain-containing protein</fullName>
    </submittedName>
</protein>
<keyword evidence="3" id="KW-0804">Transcription</keyword>
<dbReference type="InterPro" id="IPR018060">
    <property type="entry name" value="HTH_AraC"/>
</dbReference>
<evidence type="ECO:0000256" key="3">
    <source>
        <dbReference type="ARBA" id="ARBA00023163"/>
    </source>
</evidence>
<dbReference type="EMBL" id="FNYS01000007">
    <property type="protein sequence ID" value="SEI94311.1"/>
    <property type="molecule type" value="Genomic_DNA"/>
</dbReference>
<evidence type="ECO:0000313" key="5">
    <source>
        <dbReference type="EMBL" id="SEI94311.1"/>
    </source>
</evidence>
<sequence>MIDKEKEIREIVTIKEFKEHFLVPEDSSCEECSTLRYKEGAGYMEVLSLADLRQRDDLFLGSRTRKRFYSMVLITKGEVTEMIGPREYQFKEQTMYFISDNQLHQIKEWTEDLEGIMCLFDSDYFLLCLKHQIKLNSFPFFQMDQPPFVKLNEREVEMMRHLFWKLNQEQCQKETFNDDLLVRMFLNIILIEAERIYNKQSSSTPFVLTRKEQLVAKYQLLVTQKAIELKQVSQYADLLNVHPHYLNDVVKEVSNQPASYFIHKHLIEESKSRLIQTNATVSQIAIDLNFTEESYFGRFFKKKTGVTPLQYRKQHKQH</sequence>
<name>A0A1H6UPW2_9FLAO</name>
<gene>
    <name evidence="5" type="ORF">SAMN04488018_107109</name>
</gene>
<keyword evidence="2" id="KW-0238">DNA-binding</keyword>
<dbReference type="Pfam" id="PF02311">
    <property type="entry name" value="AraC_binding"/>
    <property type="match status" value="1"/>
</dbReference>
<evidence type="ECO:0000259" key="4">
    <source>
        <dbReference type="PROSITE" id="PS01124"/>
    </source>
</evidence>
<evidence type="ECO:0000256" key="1">
    <source>
        <dbReference type="ARBA" id="ARBA00023015"/>
    </source>
</evidence>
<dbReference type="GO" id="GO:0003700">
    <property type="term" value="F:DNA-binding transcription factor activity"/>
    <property type="evidence" value="ECO:0007669"/>
    <property type="project" value="InterPro"/>
</dbReference>
<evidence type="ECO:0000313" key="6">
    <source>
        <dbReference type="Proteomes" id="UP000183077"/>
    </source>
</evidence>
<keyword evidence="1" id="KW-0805">Transcription regulation</keyword>
<organism evidence="5 6">
    <name type="scientific">Myroides marinus</name>
    <dbReference type="NCBI Taxonomy" id="703342"/>
    <lineage>
        <taxon>Bacteria</taxon>
        <taxon>Pseudomonadati</taxon>
        <taxon>Bacteroidota</taxon>
        <taxon>Flavobacteriia</taxon>
        <taxon>Flavobacteriales</taxon>
        <taxon>Flavobacteriaceae</taxon>
        <taxon>Myroides</taxon>
    </lineage>
</organism>
<dbReference type="RefSeq" id="WP_063175900.1">
    <property type="nucleotide sequence ID" value="NZ_FNYS01000007.1"/>
</dbReference>
<accession>A0A1H6UPW2</accession>
<dbReference type="Gene3D" id="1.10.10.60">
    <property type="entry name" value="Homeodomain-like"/>
    <property type="match status" value="1"/>
</dbReference>
<dbReference type="InterPro" id="IPR003313">
    <property type="entry name" value="AraC-bd"/>
</dbReference>
<feature type="domain" description="HTH araC/xylS-type" evidence="4">
    <location>
        <begin position="212"/>
        <end position="314"/>
    </location>
</feature>
<dbReference type="InterPro" id="IPR020449">
    <property type="entry name" value="Tscrpt_reg_AraC-type_HTH"/>
</dbReference>
<dbReference type="SUPFAM" id="SSF51215">
    <property type="entry name" value="Regulatory protein AraC"/>
    <property type="match status" value="1"/>
</dbReference>
<dbReference type="AlphaFoldDB" id="A0A1H6UPW2"/>
<reference evidence="5 6" key="1">
    <citation type="submission" date="2016-10" db="EMBL/GenBank/DDBJ databases">
        <authorList>
            <person name="de Groot N.N."/>
        </authorList>
    </citation>
    <scope>NUCLEOTIDE SEQUENCE [LARGE SCALE GENOMIC DNA]</scope>
    <source>
        <strain evidence="5 6">DSM 23048</strain>
    </source>
</reference>
<proteinExistence type="predicted"/>
<dbReference type="GeneID" id="82257093"/>
<dbReference type="Proteomes" id="UP000183077">
    <property type="component" value="Unassembled WGS sequence"/>
</dbReference>
<dbReference type="Pfam" id="PF12833">
    <property type="entry name" value="HTH_18"/>
    <property type="match status" value="1"/>
</dbReference>
<dbReference type="InterPro" id="IPR037923">
    <property type="entry name" value="HTH-like"/>
</dbReference>
<dbReference type="PROSITE" id="PS01124">
    <property type="entry name" value="HTH_ARAC_FAMILY_2"/>
    <property type="match status" value="1"/>
</dbReference>
<dbReference type="SMART" id="SM00342">
    <property type="entry name" value="HTH_ARAC"/>
    <property type="match status" value="1"/>
</dbReference>
<dbReference type="PRINTS" id="PR00032">
    <property type="entry name" value="HTHARAC"/>
</dbReference>
<dbReference type="GO" id="GO:0043565">
    <property type="term" value="F:sequence-specific DNA binding"/>
    <property type="evidence" value="ECO:0007669"/>
    <property type="project" value="InterPro"/>
</dbReference>
<dbReference type="PANTHER" id="PTHR43280:SF32">
    <property type="entry name" value="TRANSCRIPTIONAL REGULATORY PROTEIN"/>
    <property type="match status" value="1"/>
</dbReference>
<dbReference type="InterPro" id="IPR009057">
    <property type="entry name" value="Homeodomain-like_sf"/>
</dbReference>
<evidence type="ECO:0000256" key="2">
    <source>
        <dbReference type="ARBA" id="ARBA00023125"/>
    </source>
</evidence>